<gene>
    <name evidence="1" type="ORF">H8R02_26750</name>
</gene>
<reference evidence="1" key="1">
    <citation type="submission" date="2020-08" db="EMBL/GenBank/DDBJ databases">
        <title>Ramlibacter sp. GTP1 16S ribosomal RNA gene genome sequencing and assembly.</title>
        <authorList>
            <person name="Kang M."/>
        </authorList>
    </citation>
    <scope>NUCLEOTIDE SEQUENCE</scope>
    <source>
        <strain evidence="1">GTP1</strain>
    </source>
</reference>
<sequence>MTPARAAANVVAAEAAALKRDEVEEAAYARFSTARAAIEREQNGLKPTDTKEFLDWMAARRATDEAWGAWAVAMEAQADF</sequence>
<evidence type="ECO:0000313" key="2">
    <source>
        <dbReference type="Proteomes" id="UP000596827"/>
    </source>
</evidence>
<dbReference type="AlphaFoldDB" id="A0A923MFL3"/>
<name>A0A923MFL3_9BURK</name>
<accession>A0A923MFL3</accession>
<dbReference type="EMBL" id="JACORU010000014">
    <property type="protein sequence ID" value="MBC5768092.1"/>
    <property type="molecule type" value="Genomic_DNA"/>
</dbReference>
<proteinExistence type="predicted"/>
<protein>
    <submittedName>
        <fullName evidence="1">Uncharacterized protein</fullName>
    </submittedName>
</protein>
<organism evidence="1 2">
    <name type="scientific">Ramlibacter albus</name>
    <dbReference type="NCBI Taxonomy" id="2079448"/>
    <lineage>
        <taxon>Bacteria</taxon>
        <taxon>Pseudomonadati</taxon>
        <taxon>Pseudomonadota</taxon>
        <taxon>Betaproteobacteria</taxon>
        <taxon>Burkholderiales</taxon>
        <taxon>Comamonadaceae</taxon>
        <taxon>Ramlibacter</taxon>
    </lineage>
</organism>
<comment type="caution">
    <text evidence="1">The sequence shown here is derived from an EMBL/GenBank/DDBJ whole genome shotgun (WGS) entry which is preliminary data.</text>
</comment>
<dbReference type="RefSeq" id="WP_187084575.1">
    <property type="nucleotide sequence ID" value="NZ_JACORU010000014.1"/>
</dbReference>
<keyword evidence="2" id="KW-1185">Reference proteome</keyword>
<evidence type="ECO:0000313" key="1">
    <source>
        <dbReference type="EMBL" id="MBC5768092.1"/>
    </source>
</evidence>
<dbReference type="Proteomes" id="UP000596827">
    <property type="component" value="Unassembled WGS sequence"/>
</dbReference>